<proteinExistence type="predicted"/>
<dbReference type="InterPro" id="IPR001650">
    <property type="entry name" value="Helicase_C-like"/>
</dbReference>
<name>A0ABQ5RZ09_9CHLO</name>
<gene>
    <name evidence="8" type="ORF">VaNZ11_005114</name>
</gene>
<comment type="caution">
    <text evidence="8">The sequence shown here is derived from an EMBL/GenBank/DDBJ whole genome shotgun (WGS) entry which is preliminary data.</text>
</comment>
<dbReference type="PROSITE" id="PS51192">
    <property type="entry name" value="HELICASE_ATP_BIND_1"/>
    <property type="match status" value="1"/>
</dbReference>
<dbReference type="InterPro" id="IPR014001">
    <property type="entry name" value="Helicase_ATP-bd"/>
</dbReference>
<feature type="domain" description="Helicase C-terminal" evidence="7">
    <location>
        <begin position="746"/>
        <end position="905"/>
    </location>
</feature>
<feature type="compositionally biased region" description="Basic residues" evidence="5">
    <location>
        <begin position="302"/>
        <end position="311"/>
    </location>
</feature>
<dbReference type="Pfam" id="PF00628">
    <property type="entry name" value="PHD"/>
    <property type="match status" value="1"/>
</dbReference>
<dbReference type="EMBL" id="BSDZ01000013">
    <property type="protein sequence ID" value="GLI62483.1"/>
    <property type="molecule type" value="Genomic_DNA"/>
</dbReference>
<evidence type="ECO:0000256" key="5">
    <source>
        <dbReference type="SAM" id="MobiDB-lite"/>
    </source>
</evidence>
<protein>
    <submittedName>
        <fullName evidence="8">Uncharacterized protein</fullName>
    </submittedName>
</protein>
<sequence length="1250" mass="141203">MESYCFTKNQLVEVFGDELDGFACCWIAAVYIEPVGDKQALVQYLEFIGDTDDQPVRETIGRERIRPKPPPQLAFASIQDAKEAHLVERYCDGCWWYATVYSVSAAGVKLSMHECRGQYKVVDNHRLLRPRMEFVRGSWRHAVAKREQLQKLRFDAKTIDAAIMAMKSVKPVPAGPPLFQHSAGGSAAVPTSDPPKTATDARVAFRPRVGSKRGRQPGVENDDQPDAGSAGTVPSDSNTESDEEEPLLKRPRREGKNRVIYVDGFPVLKENMYGLHDDNTMRWQRAFKNGEASLEGVELQPRQRRRSKPKQAPKPVARQRPPELALRLEHNASVRKDSQASEVYRAQYLLRHLDKLEPFITDQVVKRLRLVAENGASLAASKKQGQEASTVTQQPQEILATLRDYQLEGVAWLVAQYERGVNPILADEMGLGKTLQTITFLAHLKFVCRVEGPHLVVVPLSVLSSWLSEFKKWCPAMRVVRLHASDPDERQRLVRDVLGKPTSFDVAVTTYEMVNSQHFGASLKHHLMWRYLVLDEGHKVKNENTHVSCGMRHIRRQQVLMLTGTPVQNNLHELFALLNFMYPDIFTDASKFDEAFDLSKSKVDQKHLEAAHYLLRPFMLRRLKEEVDVRLPPKLETRIQCPLVEMQTFWYRRLLLRNSKLLQEIEAADVQAAKLAEKQQQPKQQLGISESAASPSTKDAWKKVMNLLMQLRKVCNHPFMFKDAEPNFDGETVPEELVTGSGKMMVLDRMLKRLNERGHRVVLFSQFNSMLDVIEDYLVSMGFNYRRLDGSTNRIQRMIDLEQFNLPGSNIFIYILCTRAGGLGVNLQTADTCILFDSDWNPQWDLQAMARVHRIGQTRPVHVYRLVTGGTVEDRIQRRAEAKLYLDQMVNRGSTSNAEQLEGLTRSEVLSMLKFGADRIFRNEQGVMPTDGELDAIMDRSRMMTDAGAAGNAAAAAAESPTAKLDIEAEDNGGDKPDGISAVAGNDATGNAAAAAEVPCGTRLVEKKHTALEFNAEAPPVDTFVFQGLNFRDFLAREASSSLGDIASDFWGKKQRERRERLVDIDGYKVLRDNNYTMEEGMLQFPGQQRGKEAKDMTRGRQRAGIDYDHSDYCQVCWGGGELLCCDHCPAVFHLKCLGLKKRDIGSQQWSCPHHTCATCTRNTRKAGGLLFRCEMCPNAYCEDDLPADYQMVGSCQFFQALGQHHPRQACFIHCSEACKQLYEEMKPEIKEMIEDAAAARRKVAVDARH</sequence>
<dbReference type="SUPFAM" id="SSF57903">
    <property type="entry name" value="FYVE/PHD zinc finger"/>
    <property type="match status" value="1"/>
</dbReference>
<dbReference type="InterPro" id="IPR019787">
    <property type="entry name" value="Znf_PHD-finger"/>
</dbReference>
<dbReference type="Pfam" id="PF05641">
    <property type="entry name" value="Agenet"/>
    <property type="match status" value="1"/>
</dbReference>
<dbReference type="Gene3D" id="3.30.40.10">
    <property type="entry name" value="Zinc/RING finger domain, C3HC4 (zinc finger)"/>
    <property type="match status" value="1"/>
</dbReference>
<keyword evidence="2" id="KW-0863">Zinc-finger</keyword>
<dbReference type="SMART" id="SM00490">
    <property type="entry name" value="HELICc"/>
    <property type="match status" value="1"/>
</dbReference>
<dbReference type="SUPFAM" id="SSF52540">
    <property type="entry name" value="P-loop containing nucleoside triphosphate hydrolases"/>
    <property type="match status" value="2"/>
</dbReference>
<dbReference type="InterPro" id="IPR049730">
    <property type="entry name" value="SNF2/RAD54-like_C"/>
</dbReference>
<keyword evidence="4" id="KW-0862">Zinc</keyword>
<dbReference type="Gene3D" id="3.40.50.300">
    <property type="entry name" value="P-loop containing nucleotide triphosphate hydrolases"/>
    <property type="match status" value="1"/>
</dbReference>
<dbReference type="InterPro" id="IPR000330">
    <property type="entry name" value="SNF2_N"/>
</dbReference>
<evidence type="ECO:0000256" key="4">
    <source>
        <dbReference type="ARBA" id="ARBA00022833"/>
    </source>
</evidence>
<evidence type="ECO:0000256" key="2">
    <source>
        <dbReference type="ARBA" id="ARBA00022771"/>
    </source>
</evidence>
<dbReference type="InterPro" id="IPR001965">
    <property type="entry name" value="Znf_PHD"/>
</dbReference>
<dbReference type="InterPro" id="IPR038718">
    <property type="entry name" value="SNF2-like_sf"/>
</dbReference>
<dbReference type="CDD" id="cd18793">
    <property type="entry name" value="SF2_C_SNF"/>
    <property type="match status" value="1"/>
</dbReference>
<keyword evidence="3" id="KW-0378">Hydrolase</keyword>
<dbReference type="PANTHER" id="PTHR10799">
    <property type="entry name" value="SNF2/RAD54 HELICASE FAMILY"/>
    <property type="match status" value="1"/>
</dbReference>
<dbReference type="Gene3D" id="3.40.50.10810">
    <property type="entry name" value="Tandem AAA-ATPase domain"/>
    <property type="match status" value="1"/>
</dbReference>
<dbReference type="PROSITE" id="PS51194">
    <property type="entry name" value="HELICASE_CTER"/>
    <property type="match status" value="1"/>
</dbReference>
<evidence type="ECO:0000259" key="6">
    <source>
        <dbReference type="PROSITE" id="PS51192"/>
    </source>
</evidence>
<feature type="domain" description="Helicase ATP-binding" evidence="6">
    <location>
        <begin position="414"/>
        <end position="584"/>
    </location>
</feature>
<dbReference type="SMART" id="SM00249">
    <property type="entry name" value="PHD"/>
    <property type="match status" value="1"/>
</dbReference>
<dbReference type="InterPro" id="IPR027417">
    <property type="entry name" value="P-loop_NTPase"/>
</dbReference>
<dbReference type="Proteomes" id="UP001165090">
    <property type="component" value="Unassembled WGS sequence"/>
</dbReference>
<evidence type="ECO:0000256" key="3">
    <source>
        <dbReference type="ARBA" id="ARBA00022801"/>
    </source>
</evidence>
<evidence type="ECO:0000313" key="9">
    <source>
        <dbReference type="Proteomes" id="UP001165090"/>
    </source>
</evidence>
<dbReference type="SMART" id="SM00487">
    <property type="entry name" value="DEXDc"/>
    <property type="match status" value="1"/>
</dbReference>
<evidence type="ECO:0000313" key="8">
    <source>
        <dbReference type="EMBL" id="GLI62483.1"/>
    </source>
</evidence>
<evidence type="ECO:0000259" key="7">
    <source>
        <dbReference type="PROSITE" id="PS51194"/>
    </source>
</evidence>
<reference evidence="8 9" key="1">
    <citation type="journal article" date="2023" name="IScience">
        <title>Expanded male sex-determining region conserved during the evolution of homothallism in the green alga Volvox.</title>
        <authorList>
            <person name="Yamamoto K."/>
            <person name="Matsuzaki R."/>
            <person name="Mahakham W."/>
            <person name="Heman W."/>
            <person name="Sekimoto H."/>
            <person name="Kawachi M."/>
            <person name="Minakuchi Y."/>
            <person name="Toyoda A."/>
            <person name="Nozaki H."/>
        </authorList>
    </citation>
    <scope>NUCLEOTIDE SEQUENCE [LARGE SCALE GENOMIC DNA]</scope>
    <source>
        <strain evidence="8 9">NIES-4468</strain>
    </source>
</reference>
<dbReference type="Pfam" id="PF00176">
    <property type="entry name" value="SNF2-rel_dom"/>
    <property type="match status" value="1"/>
</dbReference>
<keyword evidence="9" id="KW-1185">Reference proteome</keyword>
<feature type="region of interest" description="Disordered" evidence="5">
    <location>
        <begin position="175"/>
        <end position="252"/>
    </location>
</feature>
<dbReference type="InterPro" id="IPR008395">
    <property type="entry name" value="Agenet-like_dom"/>
</dbReference>
<dbReference type="Pfam" id="PF00271">
    <property type="entry name" value="Helicase_C"/>
    <property type="match status" value="1"/>
</dbReference>
<accession>A0ABQ5RZ09</accession>
<feature type="region of interest" description="Disordered" evidence="5">
    <location>
        <begin position="294"/>
        <end position="323"/>
    </location>
</feature>
<dbReference type="InterPro" id="IPR011011">
    <property type="entry name" value="Znf_FYVE_PHD"/>
</dbReference>
<keyword evidence="1" id="KW-0479">Metal-binding</keyword>
<dbReference type="InterPro" id="IPR013083">
    <property type="entry name" value="Znf_RING/FYVE/PHD"/>
</dbReference>
<dbReference type="CDD" id="cd20405">
    <property type="entry name" value="Tudor_Agenet_AtDUF_rpt1_3"/>
    <property type="match status" value="1"/>
</dbReference>
<evidence type="ECO:0000256" key="1">
    <source>
        <dbReference type="ARBA" id="ARBA00022723"/>
    </source>
</evidence>
<organism evidence="8 9">
    <name type="scientific">Volvox africanus</name>
    <dbReference type="NCBI Taxonomy" id="51714"/>
    <lineage>
        <taxon>Eukaryota</taxon>
        <taxon>Viridiplantae</taxon>
        <taxon>Chlorophyta</taxon>
        <taxon>core chlorophytes</taxon>
        <taxon>Chlorophyceae</taxon>
        <taxon>CS clade</taxon>
        <taxon>Chlamydomonadales</taxon>
        <taxon>Volvocaceae</taxon>
        <taxon>Volvox</taxon>
    </lineage>
</organism>